<feature type="transmembrane region" description="Helical" evidence="2">
    <location>
        <begin position="66"/>
        <end position="87"/>
    </location>
</feature>
<feature type="compositionally biased region" description="Low complexity" evidence="1">
    <location>
        <begin position="7"/>
        <end position="24"/>
    </location>
</feature>
<keyword evidence="2" id="KW-0472">Membrane</keyword>
<accession>A0ABR9CBA8</accession>
<comment type="caution">
    <text evidence="3">The sequence shown here is derived from an EMBL/GenBank/DDBJ whole genome shotgun (WGS) entry which is preliminary data.</text>
</comment>
<dbReference type="Proteomes" id="UP000615687">
    <property type="component" value="Unassembled WGS sequence"/>
</dbReference>
<evidence type="ECO:0000313" key="3">
    <source>
        <dbReference type="EMBL" id="MBD8876187.1"/>
    </source>
</evidence>
<gene>
    <name evidence="3" type="ORF">IG617_07815</name>
</gene>
<keyword evidence="4" id="KW-1185">Reference proteome</keyword>
<proteinExistence type="predicted"/>
<evidence type="ECO:0000256" key="2">
    <source>
        <dbReference type="SAM" id="Phobius"/>
    </source>
</evidence>
<keyword evidence="2" id="KW-0812">Transmembrane</keyword>
<feature type="region of interest" description="Disordered" evidence="1">
    <location>
        <begin position="1"/>
        <end position="37"/>
    </location>
</feature>
<keyword evidence="2" id="KW-1133">Transmembrane helix</keyword>
<protein>
    <submittedName>
        <fullName evidence="3">Uncharacterized protein</fullName>
    </submittedName>
</protein>
<organism evidence="3 4">
    <name type="scientific">Roseibium polysiphoniae</name>
    <dbReference type="NCBI Taxonomy" id="2571221"/>
    <lineage>
        <taxon>Bacteria</taxon>
        <taxon>Pseudomonadati</taxon>
        <taxon>Pseudomonadota</taxon>
        <taxon>Alphaproteobacteria</taxon>
        <taxon>Hyphomicrobiales</taxon>
        <taxon>Stappiaceae</taxon>
        <taxon>Roseibium</taxon>
    </lineage>
</organism>
<dbReference type="EMBL" id="JACYXJ010000003">
    <property type="protein sequence ID" value="MBD8876187.1"/>
    <property type="molecule type" value="Genomic_DNA"/>
</dbReference>
<sequence length="92" mass="9628">MARPDDTAAPVSDAAASTAPAATSRVCPPRLPHATPKPAVQFDTLDAMHHPFQGTGHKTAHWRETAFMLGAIGCGFLSVLIATSHLIRAASQ</sequence>
<reference evidence="3 4" key="1">
    <citation type="submission" date="2020-09" db="EMBL/GenBank/DDBJ databases">
        <title>The genome sequence of type strain Labrenzia polysiphoniae KACC 19711.</title>
        <authorList>
            <person name="Liu Y."/>
        </authorList>
    </citation>
    <scope>NUCLEOTIDE SEQUENCE [LARGE SCALE GENOMIC DNA]</scope>
    <source>
        <strain evidence="3 4">KACC 19711</strain>
    </source>
</reference>
<dbReference type="RefSeq" id="WP_192108680.1">
    <property type="nucleotide sequence ID" value="NZ_JACYXJ010000003.1"/>
</dbReference>
<evidence type="ECO:0000256" key="1">
    <source>
        <dbReference type="SAM" id="MobiDB-lite"/>
    </source>
</evidence>
<name>A0ABR9CBA8_9HYPH</name>
<evidence type="ECO:0000313" key="4">
    <source>
        <dbReference type="Proteomes" id="UP000615687"/>
    </source>
</evidence>